<evidence type="ECO:0000313" key="3">
    <source>
        <dbReference type="Proteomes" id="UP000593566"/>
    </source>
</evidence>
<sequence length="287" mass="32815">MSDRTADQVIRIEDSQEHSQQVIMIPGTDEQTSGSSDSEEFIQESNTEEAIIMSPESEEKMHGAGRDEKVVMIPDGEEEVDSIREAIVDFARWLITSSRRPNSKAHSIFDYPWLGPPTNNVWRPWEDQSRINSTLGGIPHAVTAAYLGERQVKRSKTDCRHRVRLHTDRAAGGKILPTCWTGHGRKISLKDLGGDEWDELALFRWNQRGLSPRVFCDERTSWGLEDCLKQMGAFDRDVLKFAVERIMKKRVQRKREAKARMRMRHSQGWYISDAGDPSPLLSPVAKR</sequence>
<evidence type="ECO:0000256" key="1">
    <source>
        <dbReference type="SAM" id="MobiDB-lite"/>
    </source>
</evidence>
<dbReference type="RefSeq" id="XP_037147162.1">
    <property type="nucleotide sequence ID" value="XM_037297452.1"/>
</dbReference>
<reference evidence="2 3" key="1">
    <citation type="journal article" date="2020" name="Genomics">
        <title>Complete, high-quality genomes from long-read metagenomic sequencing of two wolf lichen thalli reveals enigmatic genome architecture.</title>
        <authorList>
            <person name="McKenzie S.K."/>
            <person name="Walston R.F."/>
            <person name="Allen J.L."/>
        </authorList>
    </citation>
    <scope>NUCLEOTIDE SEQUENCE [LARGE SCALE GENOMIC DNA]</scope>
    <source>
        <strain evidence="2">WasteWater1</strain>
    </source>
</reference>
<dbReference type="Proteomes" id="UP000593566">
    <property type="component" value="Unassembled WGS sequence"/>
</dbReference>
<organism evidence="2 3">
    <name type="scientific">Letharia lupina</name>
    <dbReference type="NCBI Taxonomy" id="560253"/>
    <lineage>
        <taxon>Eukaryota</taxon>
        <taxon>Fungi</taxon>
        <taxon>Dikarya</taxon>
        <taxon>Ascomycota</taxon>
        <taxon>Pezizomycotina</taxon>
        <taxon>Lecanoromycetes</taxon>
        <taxon>OSLEUM clade</taxon>
        <taxon>Lecanoromycetidae</taxon>
        <taxon>Lecanorales</taxon>
        <taxon>Lecanorineae</taxon>
        <taxon>Parmeliaceae</taxon>
        <taxon>Letharia</taxon>
    </lineage>
</organism>
<feature type="region of interest" description="Disordered" evidence="1">
    <location>
        <begin position="1"/>
        <end position="40"/>
    </location>
</feature>
<accession>A0A8H6C6B3</accession>
<name>A0A8H6C6B3_9LECA</name>
<keyword evidence="3" id="KW-1185">Reference proteome</keyword>
<comment type="caution">
    <text evidence="2">The sequence shown here is derived from an EMBL/GenBank/DDBJ whole genome shotgun (WGS) entry which is preliminary data.</text>
</comment>
<proteinExistence type="predicted"/>
<dbReference type="AlphaFoldDB" id="A0A8H6C6B3"/>
<dbReference type="GeneID" id="59334955"/>
<evidence type="ECO:0000313" key="2">
    <source>
        <dbReference type="EMBL" id="KAF6217727.1"/>
    </source>
</evidence>
<feature type="compositionally biased region" description="Basic and acidic residues" evidence="1">
    <location>
        <begin position="1"/>
        <end position="17"/>
    </location>
</feature>
<gene>
    <name evidence="2" type="ORF">HO133_006554</name>
</gene>
<dbReference type="EMBL" id="JACCJB010000025">
    <property type="protein sequence ID" value="KAF6217727.1"/>
    <property type="molecule type" value="Genomic_DNA"/>
</dbReference>
<protein>
    <submittedName>
        <fullName evidence="2">Uncharacterized protein</fullName>
    </submittedName>
</protein>